<dbReference type="GO" id="GO:0020037">
    <property type="term" value="F:heme binding"/>
    <property type="evidence" value="ECO:0007669"/>
    <property type="project" value="UniProtKB-UniRule"/>
</dbReference>
<comment type="caution">
    <text evidence="10">The sequence shown here is derived from an EMBL/GenBank/DDBJ whole genome shotgun (WGS) entry which is preliminary data.</text>
</comment>
<protein>
    <recommendedName>
        <fullName evidence="8">Protein-methionine-sulfoxide reductase heme-binding subunit MsrQ</fullName>
    </recommendedName>
    <alternativeName>
        <fullName evidence="8">Flavocytochrome MsrQ</fullName>
    </alternativeName>
</protein>
<comment type="function">
    <text evidence="8">Part of the MsrPQ system that repairs oxidized periplasmic proteins containing methionine sulfoxide residues (Met-O), using respiratory chain electrons. Thus protects these proteins from oxidative-stress damage caused by reactive species of oxygen and chlorine generated by the host defense mechanisms. MsrPQ is essential for the maintenance of envelope integrity under bleach stress, rescuing a wide series of structurally unrelated periplasmic proteins from methionine oxidation. MsrQ provides electrons for reduction to the reductase catalytic subunit MsrP, using the quinone pool of the respiratory chain.</text>
</comment>
<comment type="cofactor">
    <cofactor evidence="8">
        <name>FMN</name>
        <dbReference type="ChEBI" id="CHEBI:58210"/>
    </cofactor>
    <text evidence="8">Binds 1 FMN per subunit.</text>
</comment>
<evidence type="ECO:0000256" key="3">
    <source>
        <dbReference type="ARBA" id="ARBA00022617"/>
    </source>
</evidence>
<dbReference type="HAMAP" id="MF_01207">
    <property type="entry name" value="MsrQ"/>
    <property type="match status" value="1"/>
</dbReference>
<dbReference type="Pfam" id="PF01794">
    <property type="entry name" value="Ferric_reduct"/>
    <property type="match status" value="1"/>
</dbReference>
<evidence type="ECO:0000256" key="1">
    <source>
        <dbReference type="ARBA" id="ARBA00004141"/>
    </source>
</evidence>
<evidence type="ECO:0000313" key="10">
    <source>
        <dbReference type="EMBL" id="MCT7944037.1"/>
    </source>
</evidence>
<dbReference type="InterPro" id="IPR022837">
    <property type="entry name" value="MsrQ-like"/>
</dbReference>
<keyword evidence="8" id="KW-1003">Cell membrane</keyword>
<dbReference type="GO" id="GO:0009055">
    <property type="term" value="F:electron transfer activity"/>
    <property type="evidence" value="ECO:0007669"/>
    <property type="project" value="UniProtKB-UniRule"/>
</dbReference>
<dbReference type="GO" id="GO:0016679">
    <property type="term" value="F:oxidoreductase activity, acting on diphenols and related substances as donors"/>
    <property type="evidence" value="ECO:0007669"/>
    <property type="project" value="TreeGrafter"/>
</dbReference>
<feature type="transmembrane region" description="Helical" evidence="8">
    <location>
        <begin position="117"/>
        <end position="138"/>
    </location>
</feature>
<dbReference type="GO" id="GO:0046872">
    <property type="term" value="F:metal ion binding"/>
    <property type="evidence" value="ECO:0007669"/>
    <property type="project" value="UniProtKB-KW"/>
</dbReference>
<keyword evidence="8" id="KW-0285">Flavoprotein</keyword>
<keyword evidence="8" id="KW-0249">Electron transport</keyword>
<feature type="transmembrane region" description="Helical" evidence="8">
    <location>
        <begin position="150"/>
        <end position="167"/>
    </location>
</feature>
<feature type="transmembrane region" description="Helical" evidence="8">
    <location>
        <begin position="44"/>
        <end position="62"/>
    </location>
</feature>
<dbReference type="NCBIfam" id="NF003831">
    <property type="entry name" value="PRK05419.1-2"/>
    <property type="match status" value="1"/>
</dbReference>
<keyword evidence="5 8" id="KW-1133">Transmembrane helix</keyword>
<evidence type="ECO:0000256" key="2">
    <source>
        <dbReference type="ARBA" id="ARBA00022448"/>
    </source>
</evidence>
<dbReference type="AlphaFoldDB" id="A0A9X2WS22"/>
<dbReference type="Proteomes" id="UP001155604">
    <property type="component" value="Unassembled WGS sequence"/>
</dbReference>
<comment type="subunit">
    <text evidence="8">Heterodimer of a catalytic subunit (MsrP) and a heme-binding subunit (MsrQ).</text>
</comment>
<evidence type="ECO:0000256" key="5">
    <source>
        <dbReference type="ARBA" id="ARBA00022989"/>
    </source>
</evidence>
<gene>
    <name evidence="8 10" type="primary">msrQ</name>
    <name evidence="10" type="ORF">NE536_01435</name>
</gene>
<keyword evidence="3 8" id="KW-0349">Heme</keyword>
<comment type="subcellular location">
    <subcellularLocation>
        <location evidence="8">Cell membrane</location>
        <topology evidence="8">Multi-pass membrane protein</topology>
    </subcellularLocation>
    <subcellularLocation>
        <location evidence="1">Membrane</location>
        <topology evidence="1">Multi-pass membrane protein</topology>
    </subcellularLocation>
</comment>
<evidence type="ECO:0000313" key="11">
    <source>
        <dbReference type="Proteomes" id="UP001155604"/>
    </source>
</evidence>
<evidence type="ECO:0000256" key="8">
    <source>
        <dbReference type="HAMAP-Rule" id="MF_01207"/>
    </source>
</evidence>
<dbReference type="GO" id="GO:0030091">
    <property type="term" value="P:protein repair"/>
    <property type="evidence" value="ECO:0007669"/>
    <property type="project" value="UniProtKB-UniRule"/>
</dbReference>
<keyword evidence="11" id="KW-1185">Reference proteome</keyword>
<accession>A0A9X2WS22</accession>
<proteinExistence type="inferred from homology"/>
<feature type="transmembrane region" description="Helical" evidence="8">
    <location>
        <begin position="83"/>
        <end position="105"/>
    </location>
</feature>
<feature type="transmembrane region" description="Helical" evidence="8">
    <location>
        <begin position="12"/>
        <end position="32"/>
    </location>
</feature>
<keyword evidence="2 8" id="KW-0813">Transport</keyword>
<comment type="similarity">
    <text evidence="8">Belongs to the MsrQ family.</text>
</comment>
<evidence type="ECO:0000256" key="7">
    <source>
        <dbReference type="ARBA" id="ARBA00023136"/>
    </source>
</evidence>
<feature type="domain" description="Ferric oxidoreductase" evidence="9">
    <location>
        <begin position="49"/>
        <end position="161"/>
    </location>
</feature>
<dbReference type="InterPro" id="IPR013130">
    <property type="entry name" value="Fe3_Rdtase_TM_dom"/>
</dbReference>
<sequence>MLRLTAKHLFWLKALFHLLGLVPIVYLVLTVVLGRAGGDPVQHIIHYTGIGALNALAATLLISPIAKLTKQGLLMQTRRLVGLYVFAYATLHILAFFSLDLLFAWELLFSEVVKRPYILVGAVAYLIVTALAITSFKALMRKMGRRWQTLHNGVYLVAILAPIHFYWSVKSEIIEPSLYILGFSVLLLWRTPWLKRILNRRGMSKTVKKTTSGQDKTSIKSA</sequence>
<keyword evidence="6 8" id="KW-0408">Iron</keyword>
<keyword evidence="8" id="KW-0288">FMN</keyword>
<evidence type="ECO:0000256" key="6">
    <source>
        <dbReference type="ARBA" id="ARBA00023004"/>
    </source>
</evidence>
<dbReference type="EMBL" id="JAMTCC010000002">
    <property type="protein sequence ID" value="MCT7944037.1"/>
    <property type="molecule type" value="Genomic_DNA"/>
</dbReference>
<dbReference type="PANTHER" id="PTHR36964">
    <property type="entry name" value="PROTEIN-METHIONINE-SULFOXIDE REDUCTASE HEME-BINDING SUBUNIT MSRQ"/>
    <property type="match status" value="1"/>
</dbReference>
<comment type="cofactor">
    <cofactor evidence="8">
        <name>heme b</name>
        <dbReference type="ChEBI" id="CHEBI:60344"/>
    </cofactor>
    <text evidence="8">Binds 1 heme b (iron(II)-protoporphyrin IX) group per subunit.</text>
</comment>
<dbReference type="RefSeq" id="WP_261271564.1">
    <property type="nucleotide sequence ID" value="NZ_JAMTCC010000002.1"/>
</dbReference>
<dbReference type="PANTHER" id="PTHR36964:SF1">
    <property type="entry name" value="PROTEIN-METHIONINE-SULFOXIDE REDUCTASE HEME-BINDING SUBUNIT MSRQ"/>
    <property type="match status" value="1"/>
</dbReference>
<dbReference type="GO" id="GO:0010181">
    <property type="term" value="F:FMN binding"/>
    <property type="evidence" value="ECO:0007669"/>
    <property type="project" value="UniProtKB-UniRule"/>
</dbReference>
<organism evidence="10 11">
    <name type="scientific">Shewanella septentrionalis</name>
    <dbReference type="NCBI Taxonomy" id="2952223"/>
    <lineage>
        <taxon>Bacteria</taxon>
        <taxon>Pseudomonadati</taxon>
        <taxon>Pseudomonadota</taxon>
        <taxon>Gammaproteobacteria</taxon>
        <taxon>Alteromonadales</taxon>
        <taxon>Shewanellaceae</taxon>
        <taxon>Shewanella</taxon>
    </lineage>
</organism>
<keyword evidence="8" id="KW-0479">Metal-binding</keyword>
<evidence type="ECO:0000256" key="4">
    <source>
        <dbReference type="ARBA" id="ARBA00022692"/>
    </source>
</evidence>
<dbReference type="GO" id="GO:0005886">
    <property type="term" value="C:plasma membrane"/>
    <property type="evidence" value="ECO:0007669"/>
    <property type="project" value="UniProtKB-SubCell"/>
</dbReference>
<evidence type="ECO:0000259" key="9">
    <source>
        <dbReference type="Pfam" id="PF01794"/>
    </source>
</evidence>
<reference evidence="10" key="1">
    <citation type="journal article" date="2023" name="Int. J. Syst. Evol. Microbiol.">
        <title>&lt;i&gt;Shewanella septentrionalis&lt;/i&gt; sp. nov. and &lt;i&gt;Shewanella holmiensis&lt;/i&gt; sp. nov., isolated from Baltic Sea water and sediments.</title>
        <authorList>
            <person name="Martin-Rodriguez A.J."/>
            <person name="Thorell K."/>
            <person name="Joffre E."/>
            <person name="Jensie-Markopoulos S."/>
            <person name="Moore E.R.B."/>
            <person name="Sjoling A."/>
        </authorList>
    </citation>
    <scope>NUCLEOTIDE SEQUENCE</scope>
    <source>
        <strain evidence="10">SP1W3</strain>
    </source>
</reference>
<keyword evidence="4 8" id="KW-0812">Transmembrane</keyword>
<keyword evidence="7 8" id="KW-0472">Membrane</keyword>
<feature type="transmembrane region" description="Helical" evidence="8">
    <location>
        <begin position="173"/>
        <end position="191"/>
    </location>
</feature>
<name>A0A9X2WS22_9GAMM</name>